<evidence type="ECO:0000256" key="1">
    <source>
        <dbReference type="SAM" id="MobiDB-lite"/>
    </source>
</evidence>
<reference evidence="3" key="1">
    <citation type="journal article" date="2008" name="Nat. Genet.">
        <title>The Pristionchus pacificus genome provides a unique perspective on nematode lifestyle and parasitism.</title>
        <authorList>
            <person name="Dieterich C."/>
            <person name="Clifton S.W."/>
            <person name="Schuster L.N."/>
            <person name="Chinwalla A."/>
            <person name="Delehaunty K."/>
            <person name="Dinkelacker I."/>
            <person name="Fulton L."/>
            <person name="Fulton R."/>
            <person name="Godfrey J."/>
            <person name="Minx P."/>
            <person name="Mitreva M."/>
            <person name="Roeseler W."/>
            <person name="Tian H."/>
            <person name="Witte H."/>
            <person name="Yang S.P."/>
            <person name="Wilson R.K."/>
            <person name="Sommer R.J."/>
        </authorList>
    </citation>
    <scope>NUCLEOTIDE SEQUENCE [LARGE SCALE GENOMIC DNA]</scope>
    <source>
        <strain evidence="3">PS312</strain>
    </source>
</reference>
<gene>
    <name evidence="2" type="primary">WBGene00204235</name>
</gene>
<accession>A0A8R1UKC2</accession>
<feature type="compositionally biased region" description="Low complexity" evidence="1">
    <location>
        <begin position="120"/>
        <end position="132"/>
    </location>
</feature>
<accession>A0A2A6C949</accession>
<dbReference type="Proteomes" id="UP000005239">
    <property type="component" value="Unassembled WGS sequence"/>
</dbReference>
<dbReference type="EnsemblMetazoa" id="PPA31370.1">
    <property type="protein sequence ID" value="PPA31370.1"/>
    <property type="gene ID" value="WBGene00204235"/>
</dbReference>
<keyword evidence="3" id="KW-1185">Reference proteome</keyword>
<name>A0A2A6C949_PRIPA</name>
<evidence type="ECO:0000313" key="3">
    <source>
        <dbReference type="Proteomes" id="UP000005239"/>
    </source>
</evidence>
<protein>
    <submittedName>
        <fullName evidence="2">Uncharacterized protein</fullName>
    </submittedName>
</protein>
<sequence length="285" mass="31697">MNEASLPSFPAMRNSGCVSHGYANCNCDNCTSRPCSYATHFDRETGGYAVSRCDEKRLTAVSLSPTVNHLERDWKRDGKPEKGKALAARVGSCFALGSNCVSFSPPRQLRSARRGEASERASNNDSQTRSSSSLPSFLHFLRWGQSLGRDESRLSIRCATGDFSPSLPSFLRLGHLAVGGANRRSSMRSLCFSSFPLSDEGSRTWMSPFVGRILGGNESRPSMRWEGERRLSLFPLPSFLPSMRTSGCGETTRRPSTQWDAVTSRLLFPPFPFLDDDTWQWEESR</sequence>
<feature type="region of interest" description="Disordered" evidence="1">
    <location>
        <begin position="111"/>
        <end position="132"/>
    </location>
</feature>
<reference evidence="2" key="2">
    <citation type="submission" date="2022-06" db="UniProtKB">
        <authorList>
            <consortium name="EnsemblMetazoa"/>
        </authorList>
    </citation>
    <scope>IDENTIFICATION</scope>
    <source>
        <strain evidence="2">PS312</strain>
    </source>
</reference>
<evidence type="ECO:0000313" key="2">
    <source>
        <dbReference type="EnsemblMetazoa" id="PPA31370.1"/>
    </source>
</evidence>
<proteinExistence type="predicted"/>
<dbReference type="AlphaFoldDB" id="A0A2A6C949"/>
<organism evidence="2 3">
    <name type="scientific">Pristionchus pacificus</name>
    <name type="common">Parasitic nematode worm</name>
    <dbReference type="NCBI Taxonomy" id="54126"/>
    <lineage>
        <taxon>Eukaryota</taxon>
        <taxon>Metazoa</taxon>
        <taxon>Ecdysozoa</taxon>
        <taxon>Nematoda</taxon>
        <taxon>Chromadorea</taxon>
        <taxon>Rhabditida</taxon>
        <taxon>Rhabditina</taxon>
        <taxon>Diplogasteromorpha</taxon>
        <taxon>Diplogasteroidea</taxon>
        <taxon>Neodiplogasteridae</taxon>
        <taxon>Pristionchus</taxon>
    </lineage>
</organism>